<gene>
    <name evidence="2" type="ORF">K8V23_01020</name>
</gene>
<feature type="compositionally biased region" description="Basic residues" evidence="1">
    <location>
        <begin position="1"/>
        <end position="10"/>
    </location>
</feature>
<protein>
    <submittedName>
        <fullName evidence="2">Uncharacterized protein</fullName>
    </submittedName>
</protein>
<comment type="caution">
    <text evidence="2">The sequence shown here is derived from an EMBL/GenBank/DDBJ whole genome shotgun (WGS) entry which is preliminary data.</text>
</comment>
<feature type="compositionally biased region" description="Low complexity" evidence="1">
    <location>
        <begin position="37"/>
        <end position="46"/>
    </location>
</feature>
<name>A0A921FG00_9LACO</name>
<evidence type="ECO:0000313" key="2">
    <source>
        <dbReference type="EMBL" id="HJF09376.1"/>
    </source>
</evidence>
<sequence>MNKNSKKKPQPKNTAASSSKGILSKDKNGSFGILPDGSIYSSGSSS</sequence>
<reference evidence="2" key="1">
    <citation type="journal article" date="2021" name="PeerJ">
        <title>Extensive microbial diversity within the chicken gut microbiome revealed by metagenomics and culture.</title>
        <authorList>
            <person name="Gilroy R."/>
            <person name="Ravi A."/>
            <person name="Getino M."/>
            <person name="Pursley I."/>
            <person name="Horton D.L."/>
            <person name="Alikhan N.F."/>
            <person name="Baker D."/>
            <person name="Gharbi K."/>
            <person name="Hall N."/>
            <person name="Watson M."/>
            <person name="Adriaenssens E.M."/>
            <person name="Foster-Nyarko E."/>
            <person name="Jarju S."/>
            <person name="Secka A."/>
            <person name="Antonio M."/>
            <person name="Oren A."/>
            <person name="Chaudhuri R.R."/>
            <person name="La Ragione R."/>
            <person name="Hildebrand F."/>
            <person name="Pallen M.J."/>
        </authorList>
    </citation>
    <scope>NUCLEOTIDE SEQUENCE</scope>
    <source>
        <strain evidence="2">CHK194-22301</strain>
    </source>
</reference>
<accession>A0A921FG00</accession>
<dbReference type="Proteomes" id="UP000784793">
    <property type="component" value="Unassembled WGS sequence"/>
</dbReference>
<organism evidence="2 3">
    <name type="scientific">Lactobacillus crispatus</name>
    <dbReference type="NCBI Taxonomy" id="47770"/>
    <lineage>
        <taxon>Bacteria</taxon>
        <taxon>Bacillati</taxon>
        <taxon>Bacillota</taxon>
        <taxon>Bacilli</taxon>
        <taxon>Lactobacillales</taxon>
        <taxon>Lactobacillaceae</taxon>
        <taxon>Lactobacillus</taxon>
    </lineage>
</organism>
<dbReference type="AlphaFoldDB" id="A0A921FG00"/>
<feature type="region of interest" description="Disordered" evidence="1">
    <location>
        <begin position="1"/>
        <end position="46"/>
    </location>
</feature>
<reference evidence="2" key="2">
    <citation type="submission" date="2021-09" db="EMBL/GenBank/DDBJ databases">
        <authorList>
            <person name="Gilroy R."/>
        </authorList>
    </citation>
    <scope>NUCLEOTIDE SEQUENCE</scope>
    <source>
        <strain evidence="2">CHK194-22301</strain>
    </source>
</reference>
<evidence type="ECO:0000313" key="3">
    <source>
        <dbReference type="Proteomes" id="UP000784793"/>
    </source>
</evidence>
<proteinExistence type="predicted"/>
<evidence type="ECO:0000256" key="1">
    <source>
        <dbReference type="SAM" id="MobiDB-lite"/>
    </source>
</evidence>
<dbReference type="EMBL" id="DYXB01000012">
    <property type="protein sequence ID" value="HJF09376.1"/>
    <property type="molecule type" value="Genomic_DNA"/>
</dbReference>